<keyword evidence="1" id="KW-0677">Repeat</keyword>
<keyword evidence="2" id="KW-0238">DNA-binding</keyword>
<evidence type="ECO:0000313" key="5">
    <source>
        <dbReference type="Proteomes" id="UP001141806"/>
    </source>
</evidence>
<dbReference type="GO" id="GO:0005634">
    <property type="term" value="C:nucleus"/>
    <property type="evidence" value="ECO:0007669"/>
    <property type="project" value="InterPro"/>
</dbReference>
<feature type="compositionally biased region" description="Basic and acidic residues" evidence="3">
    <location>
        <begin position="52"/>
        <end position="61"/>
    </location>
</feature>
<keyword evidence="5" id="KW-1185">Reference proteome</keyword>
<evidence type="ECO:0000256" key="3">
    <source>
        <dbReference type="SAM" id="MobiDB-lite"/>
    </source>
</evidence>
<proteinExistence type="predicted"/>
<dbReference type="GO" id="GO:0000785">
    <property type="term" value="C:chromatin"/>
    <property type="evidence" value="ECO:0007669"/>
    <property type="project" value="InterPro"/>
</dbReference>
<dbReference type="AlphaFoldDB" id="A0A9Q0H3N6"/>
<feature type="compositionally biased region" description="Low complexity" evidence="3">
    <location>
        <begin position="7"/>
        <end position="17"/>
    </location>
</feature>
<name>A0A9Q0H3N6_9MAGN</name>
<protein>
    <submittedName>
        <fullName evidence="4">Uncharacterized protein</fullName>
    </submittedName>
</protein>
<feature type="region of interest" description="Disordered" evidence="3">
    <location>
        <begin position="1"/>
        <end position="134"/>
    </location>
</feature>
<dbReference type="GO" id="GO:0006355">
    <property type="term" value="P:regulation of DNA-templated transcription"/>
    <property type="evidence" value="ECO:0007669"/>
    <property type="project" value="InterPro"/>
</dbReference>
<dbReference type="OrthoDB" id="1912480at2759"/>
<dbReference type="InterPro" id="IPR000116">
    <property type="entry name" value="HMGA"/>
</dbReference>
<accession>A0A9Q0H3N6</accession>
<dbReference type="SMART" id="SM00384">
    <property type="entry name" value="AT_hook"/>
    <property type="match status" value="3"/>
</dbReference>
<reference evidence="4" key="1">
    <citation type="journal article" date="2023" name="Plant J.">
        <title>The genome of the king protea, Protea cynaroides.</title>
        <authorList>
            <person name="Chang J."/>
            <person name="Duong T.A."/>
            <person name="Schoeman C."/>
            <person name="Ma X."/>
            <person name="Roodt D."/>
            <person name="Barker N."/>
            <person name="Li Z."/>
            <person name="Van de Peer Y."/>
            <person name="Mizrachi E."/>
        </authorList>
    </citation>
    <scope>NUCLEOTIDE SEQUENCE</scope>
    <source>
        <tissue evidence="4">Young leaves</tissue>
    </source>
</reference>
<comment type="caution">
    <text evidence="4">The sequence shown here is derived from an EMBL/GenBank/DDBJ whole genome shotgun (WGS) entry which is preliminary data.</text>
</comment>
<dbReference type="EMBL" id="JAMYWD010000010">
    <property type="protein sequence ID" value="KAJ4957683.1"/>
    <property type="molecule type" value="Genomic_DNA"/>
</dbReference>
<evidence type="ECO:0000313" key="4">
    <source>
        <dbReference type="EMBL" id="KAJ4957683.1"/>
    </source>
</evidence>
<sequence>MGRSPMAAGRGRGTATRGRGRPRKIPNNDGDNLPPLLLSSGAARGRGRPRKIRDNQHDDLPRPLILSSAVRGRGRPRKIRNDQPENLPPLLSSAAISSEKNQARETPNNDCHEDLSPATSSAKQCKRNPQNNRYQHLSSHTPLLVSAITVTPNFLAQNDLHLHPSQTLALESRIASSALSLTKFNSLLETLVPPETVKSLTPLSSLSSSACWFQRFLCVASNDSDSLWIEAFRMSKPSFALLLQALSPSLQNSLPTSPPDYTLGAALFRLAHAASYKSVGRRFGLDSASACRAFYVVCKAINDHLSHLFELTSDLGRIIEYFGWISLLIVVAF</sequence>
<evidence type="ECO:0000256" key="1">
    <source>
        <dbReference type="ARBA" id="ARBA00022737"/>
    </source>
</evidence>
<dbReference type="PRINTS" id="PR00930">
    <property type="entry name" value="HIGHMOBLTYIY"/>
</dbReference>
<feature type="compositionally biased region" description="Low complexity" evidence="3">
    <location>
        <begin position="27"/>
        <end position="43"/>
    </location>
</feature>
<dbReference type="InterPro" id="IPR017956">
    <property type="entry name" value="AT_hook_DNA-bd_motif"/>
</dbReference>
<gene>
    <name evidence="4" type="ORF">NE237_024794</name>
</gene>
<dbReference type="PRINTS" id="PR00929">
    <property type="entry name" value="ATHOOK"/>
</dbReference>
<dbReference type="Proteomes" id="UP001141806">
    <property type="component" value="Unassembled WGS sequence"/>
</dbReference>
<evidence type="ECO:0000256" key="2">
    <source>
        <dbReference type="ARBA" id="ARBA00023125"/>
    </source>
</evidence>
<feature type="compositionally biased region" description="Polar residues" evidence="3">
    <location>
        <begin position="117"/>
        <end position="134"/>
    </location>
</feature>
<dbReference type="GO" id="GO:0003677">
    <property type="term" value="F:DNA binding"/>
    <property type="evidence" value="ECO:0007669"/>
    <property type="project" value="UniProtKB-KW"/>
</dbReference>
<organism evidence="4 5">
    <name type="scientific">Protea cynaroides</name>
    <dbReference type="NCBI Taxonomy" id="273540"/>
    <lineage>
        <taxon>Eukaryota</taxon>
        <taxon>Viridiplantae</taxon>
        <taxon>Streptophyta</taxon>
        <taxon>Embryophyta</taxon>
        <taxon>Tracheophyta</taxon>
        <taxon>Spermatophyta</taxon>
        <taxon>Magnoliopsida</taxon>
        <taxon>Proteales</taxon>
        <taxon>Proteaceae</taxon>
        <taxon>Protea</taxon>
    </lineage>
</organism>
<feature type="compositionally biased region" description="Low complexity" evidence="3">
    <location>
        <begin position="88"/>
        <end position="98"/>
    </location>
</feature>